<reference evidence="3" key="1">
    <citation type="journal article" date="2019" name="Int. J. Syst. Evol. Microbiol.">
        <title>The Global Catalogue of Microorganisms (GCM) 10K type strain sequencing project: providing services to taxonomists for standard genome sequencing and annotation.</title>
        <authorList>
            <consortium name="The Broad Institute Genomics Platform"/>
            <consortium name="The Broad Institute Genome Sequencing Center for Infectious Disease"/>
            <person name="Wu L."/>
            <person name="Ma J."/>
        </authorList>
    </citation>
    <scope>NUCLEOTIDE SEQUENCE [LARGE SCALE GENOMIC DNA]</scope>
    <source>
        <strain evidence="3">CCUG 42722</strain>
    </source>
</reference>
<feature type="transmembrane region" description="Helical" evidence="1">
    <location>
        <begin position="39"/>
        <end position="66"/>
    </location>
</feature>
<evidence type="ECO:0000313" key="3">
    <source>
        <dbReference type="Proteomes" id="UP001596011"/>
    </source>
</evidence>
<dbReference type="EMBL" id="JBHSFI010000003">
    <property type="protein sequence ID" value="MFC4628013.1"/>
    <property type="molecule type" value="Genomic_DNA"/>
</dbReference>
<evidence type="ECO:0000313" key="2">
    <source>
        <dbReference type="EMBL" id="MFC4628013.1"/>
    </source>
</evidence>
<accession>A0ABV9HCM6</accession>
<name>A0ABV9HCM6_9MICO</name>
<evidence type="ECO:0000256" key="1">
    <source>
        <dbReference type="SAM" id="Phobius"/>
    </source>
</evidence>
<protein>
    <recommendedName>
        <fullName evidence="4">DUF2254 domain-containing protein</fullName>
    </recommendedName>
</protein>
<comment type="caution">
    <text evidence="2">The sequence shown here is derived from an EMBL/GenBank/DDBJ whole genome shotgun (WGS) entry which is preliminary data.</text>
</comment>
<keyword evidence="1" id="KW-0812">Transmembrane</keyword>
<dbReference type="Proteomes" id="UP001596011">
    <property type="component" value="Unassembled WGS sequence"/>
</dbReference>
<organism evidence="2 3">
    <name type="scientific">Promicromonospora alba</name>
    <dbReference type="NCBI Taxonomy" id="1616110"/>
    <lineage>
        <taxon>Bacteria</taxon>
        <taxon>Bacillati</taxon>
        <taxon>Actinomycetota</taxon>
        <taxon>Actinomycetes</taxon>
        <taxon>Micrococcales</taxon>
        <taxon>Promicromonosporaceae</taxon>
        <taxon>Promicromonospora</taxon>
    </lineage>
</organism>
<keyword evidence="1" id="KW-0472">Membrane</keyword>
<sequence length="780" mass="86455">MVGVAALEIVGAACGLTPWGATNPLCVAPDSDLQESVSALVGAAVAIAATLLGLYYTTVGVIASTIYRAVPGDVRDLFIAERSSEAYLRVVVLTIAGGIVILVSGTFDHAVVGLSLLVLGLFVAMACIGLVVITKRLFDYFDPSKLSGPLLAQIAEGIRVATHRKTRADAHRSSQAHYETYRALASFRHLVETLESAELRSANAPVSLSRQLLEVVRYYSARKYMIPTDSNWWDRVPTHQNWLTIDHNRLQTALRTSTGVAPELQPDYLWLENTVARLLRQSLAVAFQSQAGANALAISESVANLAGALAARLQIDEALAIEASWDQVIDRVTTTPSVAAPQADEYELRLNQMAAAESLVTPLTQMLLGIAYAARAILERDLSAEFDAAVGNPDALYLGDLPTPTRTMLERFSAAIRREIQIEGRRVTPSWWINHLGARSMVEALLATESGILREVRRRTTERVARFQREGRSDLAAVTGMAALELLHKIEFHEPVIRKAEAKLATYRNVNIGIDHWPQRSESPLDPTDEHMAMLRTLSELLPELRSQRFNPREPDLYGQLYQFVVDGAFRAILGGHQVRGLAMYKAVLDEMDQARVRIVSDLDRLDAAARDLRAIEPFITAMDLSGYALLMHEFDGAGIWAPVKRLWDELLTANPKLAEFLLIAATYASSSVEIERIRRLMELNRLFEERGITRDEQHYWNVEDERRRPHPSPIVSAFAPNGFGITNDLYMLFIAEYLKDHLPPGASLGHRVEMVADQIARYRTQSSESENVDGGDHIE</sequence>
<feature type="transmembrane region" description="Helical" evidence="1">
    <location>
        <begin position="86"/>
        <end position="104"/>
    </location>
</feature>
<dbReference type="RefSeq" id="WP_377133688.1">
    <property type="nucleotide sequence ID" value="NZ_JBHSFI010000003.1"/>
</dbReference>
<evidence type="ECO:0008006" key="4">
    <source>
        <dbReference type="Google" id="ProtNLM"/>
    </source>
</evidence>
<feature type="transmembrane region" description="Helical" evidence="1">
    <location>
        <begin position="110"/>
        <end position="133"/>
    </location>
</feature>
<keyword evidence="1" id="KW-1133">Transmembrane helix</keyword>
<proteinExistence type="predicted"/>
<keyword evidence="3" id="KW-1185">Reference proteome</keyword>
<gene>
    <name evidence="2" type="ORF">ACFO6V_07205</name>
</gene>